<feature type="domain" description="Amidohydrolase-related" evidence="2">
    <location>
        <begin position="86"/>
        <end position="377"/>
    </location>
</feature>
<dbReference type="SUPFAM" id="SSF51556">
    <property type="entry name" value="Metallo-dependent hydrolases"/>
    <property type="match status" value="1"/>
</dbReference>
<organism evidence="3 4">
    <name type="scientific">Pseudonocardia xishanensis</name>
    <dbReference type="NCBI Taxonomy" id="630995"/>
    <lineage>
        <taxon>Bacteria</taxon>
        <taxon>Bacillati</taxon>
        <taxon>Actinomycetota</taxon>
        <taxon>Actinomycetes</taxon>
        <taxon>Pseudonocardiales</taxon>
        <taxon>Pseudonocardiaceae</taxon>
        <taxon>Pseudonocardia</taxon>
    </lineage>
</organism>
<dbReference type="EMBL" id="BAABGT010000040">
    <property type="protein sequence ID" value="GAA4548424.1"/>
    <property type="molecule type" value="Genomic_DNA"/>
</dbReference>
<dbReference type="PANTHER" id="PTHR21240:SF28">
    <property type="entry name" value="ISO-OROTATE DECARBOXYLASE (EUROFUNG)"/>
    <property type="match status" value="1"/>
</dbReference>
<evidence type="ECO:0000259" key="2">
    <source>
        <dbReference type="Pfam" id="PF04909"/>
    </source>
</evidence>
<gene>
    <name evidence="3" type="ORF">GCM10023175_34640</name>
</gene>
<keyword evidence="1" id="KW-0456">Lyase</keyword>
<evidence type="ECO:0000313" key="4">
    <source>
        <dbReference type="Proteomes" id="UP001501598"/>
    </source>
</evidence>
<dbReference type="Pfam" id="PF04909">
    <property type="entry name" value="Amidohydro_2"/>
    <property type="match status" value="1"/>
</dbReference>
<name>A0ABP8RU51_9PSEU</name>
<dbReference type="Gene3D" id="3.20.20.140">
    <property type="entry name" value="Metal-dependent hydrolases"/>
    <property type="match status" value="1"/>
</dbReference>
<dbReference type="InterPro" id="IPR032465">
    <property type="entry name" value="ACMSD"/>
</dbReference>
<evidence type="ECO:0000256" key="1">
    <source>
        <dbReference type="ARBA" id="ARBA00023239"/>
    </source>
</evidence>
<dbReference type="PANTHER" id="PTHR21240">
    <property type="entry name" value="2-AMINO-3-CARBOXYLMUCONATE-6-SEMIALDEHYDE DECARBOXYLASE"/>
    <property type="match status" value="1"/>
</dbReference>
<reference evidence="4" key="1">
    <citation type="journal article" date="2019" name="Int. J. Syst. Evol. Microbiol.">
        <title>The Global Catalogue of Microorganisms (GCM) 10K type strain sequencing project: providing services to taxonomists for standard genome sequencing and annotation.</title>
        <authorList>
            <consortium name="The Broad Institute Genomics Platform"/>
            <consortium name="The Broad Institute Genome Sequencing Center for Infectious Disease"/>
            <person name="Wu L."/>
            <person name="Ma J."/>
        </authorList>
    </citation>
    <scope>NUCLEOTIDE SEQUENCE [LARGE SCALE GENOMIC DNA]</scope>
    <source>
        <strain evidence="4">JCM 17906</strain>
    </source>
</reference>
<dbReference type="RefSeq" id="WP_345419094.1">
    <property type="nucleotide sequence ID" value="NZ_BAABGT010000040.1"/>
</dbReference>
<proteinExistence type="predicted"/>
<evidence type="ECO:0000313" key="3">
    <source>
        <dbReference type="EMBL" id="GAA4548424.1"/>
    </source>
</evidence>
<dbReference type="InterPro" id="IPR006680">
    <property type="entry name" value="Amidohydro-rel"/>
</dbReference>
<comment type="caution">
    <text evidence="3">The sequence shown here is derived from an EMBL/GenBank/DDBJ whole genome shotgun (WGS) entry which is preliminary data.</text>
</comment>
<keyword evidence="4" id="KW-1185">Reference proteome</keyword>
<accession>A0ABP8RU51</accession>
<protein>
    <submittedName>
        <fullName evidence="3">Amidohydrolase family protein</fullName>
    </submittedName>
</protein>
<sequence>MPLTDDVKVISVDDHIVEPPHVWQGRLPERYREDAPHIIEDPDTHDQVWVWEGRRYPLVLMGSPKTRVFTNGGGADELRTHRYDGVVPGVYDAKARVAAMDEDGIHAQVNFPTFPRFAGTLFLQAQDKELAHLIVKAYNDWLIDDWCATAPDRFIASILLPLWDPQASAAEIRRCRDKGALSISFPENPAPLGLPSYWTRNWDPVFDAAIETGMPLSMHIGTSGGLPHPAPESSENVEISLCGLNSMETMADLVFSGILQRFPNIKIALSEGGAGWVPYIVERMQYTWERTRMEVDRSVSPRELYDRHFWTCFISDDVGITLRHDIGIKKLMFETDYPHNDTNWPDSRKVLAKMLADVPDDEARRIAELNARELYNFWS</sequence>
<dbReference type="Proteomes" id="UP001501598">
    <property type="component" value="Unassembled WGS sequence"/>
</dbReference>
<dbReference type="InterPro" id="IPR032466">
    <property type="entry name" value="Metal_Hydrolase"/>
</dbReference>